<dbReference type="PANTHER" id="PTHR24094">
    <property type="entry name" value="SECRETED PROTEIN"/>
    <property type="match status" value="1"/>
</dbReference>
<organism evidence="2 3">
    <name type="scientific">Corynebacterium liangguodongii</name>
    <dbReference type="NCBI Taxonomy" id="2079535"/>
    <lineage>
        <taxon>Bacteria</taxon>
        <taxon>Bacillati</taxon>
        <taxon>Actinomycetota</taxon>
        <taxon>Actinomycetes</taxon>
        <taxon>Mycobacteriales</taxon>
        <taxon>Corynebacteriaceae</taxon>
        <taxon>Corynebacterium</taxon>
    </lineage>
</organism>
<keyword evidence="2" id="KW-0540">Nuclease</keyword>
<gene>
    <name evidence="2" type="ORF">C3E79_04360</name>
</gene>
<dbReference type="EMBL" id="CP026948">
    <property type="protein sequence ID" value="AWB83810.1"/>
    <property type="molecule type" value="Genomic_DNA"/>
</dbReference>
<evidence type="ECO:0000259" key="1">
    <source>
        <dbReference type="Pfam" id="PF07510"/>
    </source>
</evidence>
<protein>
    <submittedName>
        <fullName evidence="2">HNH endonuclease</fullName>
    </submittedName>
</protein>
<dbReference type="Proteomes" id="UP000244754">
    <property type="component" value="Chromosome"/>
</dbReference>
<sequence length="202" mass="21566">MRTYLCLLIALTVAVVPFPTPLTYGLAAHVPSTPQRARVIGYERDAFGPGWAPAPGGCDTRSALMAAAFGAASCGRRETLSASPITDPYTGSPLDPAEVEIDHVYPLAAAWDLGAHAWSADKRVAFANDPRNLVVTSAKANREKSDHLPSEWLPPRRRAHCPYARQLVAVAQAYGLALPRADARAARRACAGLRGVLSDRAL</sequence>
<evidence type="ECO:0000313" key="3">
    <source>
        <dbReference type="Proteomes" id="UP000244754"/>
    </source>
</evidence>
<evidence type="ECO:0000313" key="2">
    <source>
        <dbReference type="EMBL" id="AWB83810.1"/>
    </source>
</evidence>
<proteinExistence type="predicted"/>
<dbReference type="InterPro" id="IPR011089">
    <property type="entry name" value="GmrSD_C"/>
</dbReference>
<dbReference type="Gene3D" id="1.10.30.50">
    <property type="match status" value="1"/>
</dbReference>
<dbReference type="GO" id="GO:0004519">
    <property type="term" value="F:endonuclease activity"/>
    <property type="evidence" value="ECO:0007669"/>
    <property type="project" value="UniProtKB-KW"/>
</dbReference>
<keyword evidence="2" id="KW-0378">Hydrolase</keyword>
<name>A0A2S0WDH8_9CORY</name>
<feature type="domain" description="GmrSD restriction endonucleases C-terminal" evidence="1">
    <location>
        <begin position="92"/>
        <end position="174"/>
    </location>
</feature>
<dbReference type="AlphaFoldDB" id="A0A2S0WDH8"/>
<dbReference type="KEGG" id="clia:C3E79_04360"/>
<dbReference type="PANTHER" id="PTHR24094:SF15">
    <property type="entry name" value="AMP-DEPENDENT SYNTHETASE_LIGASE DOMAIN-CONTAINING PROTEIN-RELATED"/>
    <property type="match status" value="1"/>
</dbReference>
<keyword evidence="3" id="KW-1185">Reference proteome</keyword>
<dbReference type="RefSeq" id="WP_108403819.1">
    <property type="nucleotide sequence ID" value="NZ_CP026948.1"/>
</dbReference>
<keyword evidence="2" id="KW-0255">Endonuclease</keyword>
<reference evidence="3" key="1">
    <citation type="submission" date="2018-01" db="EMBL/GenBank/DDBJ databases">
        <authorList>
            <person name="Li J."/>
        </authorList>
    </citation>
    <scope>NUCLEOTIDE SEQUENCE [LARGE SCALE GENOMIC DNA]</scope>
    <source>
        <strain evidence="3">2184</strain>
    </source>
</reference>
<dbReference type="OrthoDB" id="5196645at2"/>
<dbReference type="Pfam" id="PF07510">
    <property type="entry name" value="GmrSD_C"/>
    <property type="match status" value="1"/>
</dbReference>
<accession>A0A2S0WDH8</accession>